<accession>A0A0F8ZSH0</accession>
<name>A0A0F8ZSH0_9ZZZZ</name>
<sequence>IDAILSVNRSVAKVYHPEADARLIAQAPALLAALRQIEDMTIDYVATDKAAGHIAKVAREAIEAAKS</sequence>
<comment type="caution">
    <text evidence="1">The sequence shown here is derived from an EMBL/GenBank/DDBJ whole genome shotgun (WGS) entry which is preliminary data.</text>
</comment>
<organism evidence="1">
    <name type="scientific">marine sediment metagenome</name>
    <dbReference type="NCBI Taxonomy" id="412755"/>
    <lineage>
        <taxon>unclassified sequences</taxon>
        <taxon>metagenomes</taxon>
        <taxon>ecological metagenomes</taxon>
    </lineage>
</organism>
<reference evidence="1" key="1">
    <citation type="journal article" date="2015" name="Nature">
        <title>Complex archaea that bridge the gap between prokaryotes and eukaryotes.</title>
        <authorList>
            <person name="Spang A."/>
            <person name="Saw J.H."/>
            <person name="Jorgensen S.L."/>
            <person name="Zaremba-Niedzwiedzka K."/>
            <person name="Martijn J."/>
            <person name="Lind A.E."/>
            <person name="van Eijk R."/>
            <person name="Schleper C."/>
            <person name="Guy L."/>
            <person name="Ettema T.J."/>
        </authorList>
    </citation>
    <scope>NUCLEOTIDE SEQUENCE</scope>
</reference>
<gene>
    <name evidence="1" type="ORF">LCGC14_2738530</name>
</gene>
<feature type="non-terminal residue" evidence="1">
    <location>
        <position position="1"/>
    </location>
</feature>
<proteinExistence type="predicted"/>
<evidence type="ECO:0000313" key="1">
    <source>
        <dbReference type="EMBL" id="KKK88900.1"/>
    </source>
</evidence>
<protein>
    <submittedName>
        <fullName evidence="1">Uncharacterized protein</fullName>
    </submittedName>
</protein>
<dbReference type="EMBL" id="LAZR01049754">
    <property type="protein sequence ID" value="KKK88900.1"/>
    <property type="molecule type" value="Genomic_DNA"/>
</dbReference>
<dbReference type="AlphaFoldDB" id="A0A0F8ZSH0"/>